<dbReference type="Gene3D" id="3.40.50.2300">
    <property type="match status" value="1"/>
</dbReference>
<feature type="modified residue" description="4-aspartylphosphate" evidence="3">
    <location>
        <position position="57"/>
    </location>
</feature>
<evidence type="ECO:0000256" key="1">
    <source>
        <dbReference type="ARBA" id="ARBA00018672"/>
    </source>
</evidence>
<dbReference type="GO" id="GO:0000156">
    <property type="term" value="F:phosphorelay response regulator activity"/>
    <property type="evidence" value="ECO:0007669"/>
    <property type="project" value="InterPro"/>
</dbReference>
<evidence type="ECO:0000256" key="3">
    <source>
        <dbReference type="PROSITE-ProRule" id="PRU00169"/>
    </source>
</evidence>
<dbReference type="PROSITE" id="PS50110">
    <property type="entry name" value="RESPONSE_REGULATORY"/>
    <property type="match status" value="1"/>
</dbReference>
<sequence length="237" mass="27249">MLRVAVAEDNPKDRERLLSFLKKYGEEKDVQIEVAEYTDGSELLDQYRPCYDVIFLDVEMPQMDGMKAAEKIRETDEEVILIFITNMAKYAIRGYEVQALDYVLKPVKYEAFTVKMDKVKRLAEKKKDKSISIKTGTATHRLLLSHIQYVEVVQHLLIFHTEDGDFSTRGVLKDVEAVLEENGFYKCNKCYLVNLRHVRSVHDGMALVGNDQLQVSRARKKAFAEAVADYIGNMQSI</sequence>
<dbReference type="GO" id="GO:0003677">
    <property type="term" value="F:DNA binding"/>
    <property type="evidence" value="ECO:0007669"/>
    <property type="project" value="InterPro"/>
</dbReference>
<dbReference type="Proteomes" id="UP000652847">
    <property type="component" value="Unassembled WGS sequence"/>
</dbReference>
<dbReference type="EMBL" id="JACOOT010000008">
    <property type="protein sequence ID" value="MBC5650125.1"/>
    <property type="molecule type" value="Genomic_DNA"/>
</dbReference>
<evidence type="ECO:0000256" key="2">
    <source>
        <dbReference type="ARBA" id="ARBA00024867"/>
    </source>
</evidence>
<keyword evidence="7" id="KW-1185">Reference proteome</keyword>
<evidence type="ECO:0000259" key="4">
    <source>
        <dbReference type="PROSITE" id="PS50110"/>
    </source>
</evidence>
<reference evidence="6 7" key="1">
    <citation type="submission" date="2020-08" db="EMBL/GenBank/DDBJ databases">
        <title>Genome public.</title>
        <authorList>
            <person name="Liu C."/>
            <person name="Sun Q."/>
        </authorList>
    </citation>
    <scope>NUCLEOTIDE SEQUENCE [LARGE SCALE GENOMIC DNA]</scope>
    <source>
        <strain evidence="6 7">BX17</strain>
    </source>
</reference>
<dbReference type="Pfam" id="PF04397">
    <property type="entry name" value="LytTR"/>
    <property type="match status" value="1"/>
</dbReference>
<name>A0A8I0A8X8_9FIRM</name>
<comment type="caution">
    <text evidence="6">The sequence shown here is derived from an EMBL/GenBank/DDBJ whole genome shotgun (WGS) entry which is preliminary data.</text>
</comment>
<dbReference type="PANTHER" id="PTHR37299:SF1">
    <property type="entry name" value="STAGE 0 SPORULATION PROTEIN A HOMOLOG"/>
    <property type="match status" value="1"/>
</dbReference>
<dbReference type="InterPro" id="IPR001789">
    <property type="entry name" value="Sig_transdc_resp-reg_receiver"/>
</dbReference>
<dbReference type="InterPro" id="IPR011006">
    <property type="entry name" value="CheY-like_superfamily"/>
</dbReference>
<dbReference type="SMART" id="SM00850">
    <property type="entry name" value="LytTR"/>
    <property type="match status" value="1"/>
</dbReference>
<keyword evidence="3" id="KW-0597">Phosphoprotein</keyword>
<dbReference type="AlphaFoldDB" id="A0A8I0A8X8"/>
<dbReference type="InterPro" id="IPR046947">
    <property type="entry name" value="LytR-like"/>
</dbReference>
<dbReference type="PROSITE" id="PS50930">
    <property type="entry name" value="HTH_LYTTR"/>
    <property type="match status" value="1"/>
</dbReference>
<protein>
    <recommendedName>
        <fullName evidence="1">Stage 0 sporulation protein A homolog</fullName>
    </recommendedName>
</protein>
<dbReference type="SMART" id="SM00448">
    <property type="entry name" value="REC"/>
    <property type="match status" value="1"/>
</dbReference>
<dbReference type="Gene3D" id="2.40.50.1020">
    <property type="entry name" value="LytTr DNA-binding domain"/>
    <property type="match status" value="1"/>
</dbReference>
<organism evidence="6 7">
    <name type="scientific">Blautia segnis</name>
    <dbReference type="NCBI Taxonomy" id="2763030"/>
    <lineage>
        <taxon>Bacteria</taxon>
        <taxon>Bacillati</taxon>
        <taxon>Bacillota</taxon>
        <taxon>Clostridia</taxon>
        <taxon>Lachnospirales</taxon>
        <taxon>Lachnospiraceae</taxon>
        <taxon>Blautia</taxon>
    </lineage>
</organism>
<feature type="domain" description="Response regulatory" evidence="4">
    <location>
        <begin position="3"/>
        <end position="120"/>
    </location>
</feature>
<feature type="domain" description="HTH LytTR-type" evidence="5">
    <location>
        <begin position="131"/>
        <end position="229"/>
    </location>
</feature>
<dbReference type="SUPFAM" id="SSF52172">
    <property type="entry name" value="CheY-like"/>
    <property type="match status" value="1"/>
</dbReference>
<accession>A0A8I0A8X8</accession>
<evidence type="ECO:0000313" key="7">
    <source>
        <dbReference type="Proteomes" id="UP000652847"/>
    </source>
</evidence>
<proteinExistence type="predicted"/>
<dbReference type="InterPro" id="IPR007492">
    <property type="entry name" value="LytTR_DNA-bd_dom"/>
</dbReference>
<gene>
    <name evidence="6" type="ORF">H8S54_03040</name>
</gene>
<dbReference type="Pfam" id="PF00072">
    <property type="entry name" value="Response_reg"/>
    <property type="match status" value="1"/>
</dbReference>
<evidence type="ECO:0000259" key="5">
    <source>
        <dbReference type="PROSITE" id="PS50930"/>
    </source>
</evidence>
<dbReference type="RefSeq" id="WP_186900876.1">
    <property type="nucleotide sequence ID" value="NZ_JACOOT010000008.1"/>
</dbReference>
<evidence type="ECO:0000313" key="6">
    <source>
        <dbReference type="EMBL" id="MBC5650125.1"/>
    </source>
</evidence>
<comment type="function">
    <text evidence="2">May play the central regulatory role in sporulation. It may be an element of the effector pathway responsible for the activation of sporulation genes in response to nutritional stress. Spo0A may act in concert with spo0H (a sigma factor) to control the expression of some genes that are critical to the sporulation process.</text>
</comment>
<dbReference type="PANTHER" id="PTHR37299">
    <property type="entry name" value="TRANSCRIPTIONAL REGULATOR-RELATED"/>
    <property type="match status" value="1"/>
</dbReference>